<reference evidence="1" key="2">
    <citation type="submission" date="2015-06" db="UniProtKB">
        <authorList>
            <consortium name="EnsemblMetazoa"/>
        </authorList>
    </citation>
    <scope>IDENTIFICATION</scope>
</reference>
<dbReference type="Proteomes" id="UP000015104">
    <property type="component" value="Unassembled WGS sequence"/>
</dbReference>
<name>T1JZJ5_TETUR</name>
<evidence type="ECO:0000313" key="1">
    <source>
        <dbReference type="EnsemblMetazoa" id="tetur03g04170.1"/>
    </source>
</evidence>
<sequence length="74" mass="8439">MTVVADSIAISTTATMIILCTTFNQNQFLRCLYQSKTKGAKNLEKFFQLSDFVGFWRRKSIPLTFINLGLFVLP</sequence>
<dbReference type="EnsemblMetazoa" id="tetur03g04170.1">
    <property type="protein sequence ID" value="tetur03g04170.1"/>
    <property type="gene ID" value="tetur03g04170"/>
</dbReference>
<dbReference type="EMBL" id="CAEY01001120">
    <property type="status" value="NOT_ANNOTATED_CDS"/>
    <property type="molecule type" value="Genomic_DNA"/>
</dbReference>
<proteinExistence type="predicted"/>
<protein>
    <submittedName>
        <fullName evidence="1">Uncharacterized protein</fullName>
    </submittedName>
</protein>
<evidence type="ECO:0000313" key="2">
    <source>
        <dbReference type="Proteomes" id="UP000015104"/>
    </source>
</evidence>
<keyword evidence="2" id="KW-1185">Reference proteome</keyword>
<dbReference type="AlphaFoldDB" id="T1JZJ5"/>
<organism evidence="1 2">
    <name type="scientific">Tetranychus urticae</name>
    <name type="common">Two-spotted spider mite</name>
    <dbReference type="NCBI Taxonomy" id="32264"/>
    <lineage>
        <taxon>Eukaryota</taxon>
        <taxon>Metazoa</taxon>
        <taxon>Ecdysozoa</taxon>
        <taxon>Arthropoda</taxon>
        <taxon>Chelicerata</taxon>
        <taxon>Arachnida</taxon>
        <taxon>Acari</taxon>
        <taxon>Acariformes</taxon>
        <taxon>Trombidiformes</taxon>
        <taxon>Prostigmata</taxon>
        <taxon>Eleutherengona</taxon>
        <taxon>Raphignathae</taxon>
        <taxon>Tetranychoidea</taxon>
        <taxon>Tetranychidae</taxon>
        <taxon>Tetranychus</taxon>
    </lineage>
</organism>
<dbReference type="HOGENOM" id="CLU_2690960_0_0_1"/>
<reference evidence="2" key="1">
    <citation type="submission" date="2011-08" db="EMBL/GenBank/DDBJ databases">
        <authorList>
            <person name="Rombauts S."/>
        </authorList>
    </citation>
    <scope>NUCLEOTIDE SEQUENCE</scope>
    <source>
        <strain evidence="2">London</strain>
    </source>
</reference>
<accession>T1JZJ5</accession>